<accession>A0ABY1S5R8</accession>
<organism evidence="2 3">
    <name type="scientific">Caldicellulosiruptor bescii</name>
    <name type="common">Anaerocellum thermophilum</name>
    <dbReference type="NCBI Taxonomy" id="31899"/>
    <lineage>
        <taxon>Bacteria</taxon>
        <taxon>Bacillati</taxon>
        <taxon>Bacillota</taxon>
        <taxon>Bacillota incertae sedis</taxon>
        <taxon>Caldicellulosiruptorales</taxon>
        <taxon>Caldicellulosiruptoraceae</taxon>
        <taxon>Caldicellulosiruptor</taxon>
    </lineage>
</organism>
<evidence type="ECO:0000256" key="1">
    <source>
        <dbReference type="SAM" id="Phobius"/>
    </source>
</evidence>
<keyword evidence="1" id="KW-1133">Transmembrane helix</keyword>
<sequence>MPCTVFGGKHSQGGKDHRGVFCPFLTPAIPYFSKLFASLKKYFKSTSFLKMVAMGLYCLDTICAFFVGSKDPFVFLTANKIFIWEVESVR</sequence>
<dbReference type="Proteomes" id="UP000196803">
    <property type="component" value="Unassembled WGS sequence"/>
</dbReference>
<keyword evidence="1" id="KW-0812">Transmembrane</keyword>
<keyword evidence="3" id="KW-1185">Reference proteome</keyword>
<evidence type="ECO:0000313" key="3">
    <source>
        <dbReference type="Proteomes" id="UP000196803"/>
    </source>
</evidence>
<dbReference type="EMBL" id="FXXC01000001">
    <property type="protein sequence ID" value="SMR91489.1"/>
    <property type="molecule type" value="Genomic_DNA"/>
</dbReference>
<feature type="transmembrane region" description="Helical" evidence="1">
    <location>
        <begin position="48"/>
        <end position="67"/>
    </location>
</feature>
<gene>
    <name evidence="2" type="ORF">SAMN05216240_0493</name>
</gene>
<keyword evidence="1" id="KW-0472">Membrane</keyword>
<evidence type="ECO:0000313" key="2">
    <source>
        <dbReference type="EMBL" id="SMR91489.1"/>
    </source>
</evidence>
<name>A0ABY1S5R8_CALBS</name>
<comment type="caution">
    <text evidence="2">The sequence shown here is derived from an EMBL/GenBank/DDBJ whole genome shotgun (WGS) entry which is preliminary data.</text>
</comment>
<protein>
    <submittedName>
        <fullName evidence="2">Uncharacterized protein</fullName>
    </submittedName>
</protein>
<reference evidence="2 3" key="1">
    <citation type="submission" date="2017-05" db="EMBL/GenBank/DDBJ databases">
        <authorList>
            <person name="Varghese N."/>
            <person name="Submissions S."/>
        </authorList>
    </citation>
    <scope>NUCLEOTIDE SEQUENCE [LARGE SCALE GENOMIC DNA]</scope>
    <source>
        <strain evidence="2 3">MACB1020</strain>
    </source>
</reference>
<proteinExistence type="predicted"/>